<gene>
    <name evidence="3" type="ORF">PTQ27_01225</name>
</gene>
<evidence type="ECO:0000256" key="2">
    <source>
        <dbReference type="SAM" id="MobiDB-lite"/>
    </source>
</evidence>
<sequence>MQLEKFNEQKAKFHEQEKAVLAIQTELDKAKNILEALKNEKAEFVARQKEKLAEVGTLSADEYVELKNKNSGLDARIEYYQAILVDLENKLYDEKEEMFSIQAEAKRIRSHIFIEQAEQLFSEIMEENQAKLAEIWACLEHSGTINPTQYTGNATQSDLILHHLVEKFKSAMPKEGNISEEYKLYSSTLTGFTPKSPLAKQKEDRMEKPKGLSALINEM</sequence>
<feature type="region of interest" description="Disordered" evidence="2">
    <location>
        <begin position="195"/>
        <end position="219"/>
    </location>
</feature>
<dbReference type="EMBL" id="JAQSJE010000001">
    <property type="protein sequence ID" value="MDD0823095.1"/>
    <property type="molecule type" value="Genomic_DNA"/>
</dbReference>
<accession>A0ABT5MLM1</accession>
<feature type="coiled-coil region" evidence="1">
    <location>
        <begin position="20"/>
        <end position="54"/>
    </location>
</feature>
<dbReference type="Proteomes" id="UP001221909">
    <property type="component" value="Unassembled WGS sequence"/>
</dbReference>
<dbReference type="RefSeq" id="WP_273748427.1">
    <property type="nucleotide sequence ID" value="NZ_JAQSJE010000001.1"/>
</dbReference>
<name>A0ABT5MLM1_9PAST</name>
<keyword evidence="1" id="KW-0175">Coiled coil</keyword>
<proteinExistence type="predicted"/>
<evidence type="ECO:0000313" key="3">
    <source>
        <dbReference type="EMBL" id="MDD0823095.1"/>
    </source>
</evidence>
<feature type="compositionally biased region" description="Basic and acidic residues" evidence="2">
    <location>
        <begin position="200"/>
        <end position="210"/>
    </location>
</feature>
<keyword evidence="4" id="KW-1185">Reference proteome</keyword>
<organism evidence="3 4">
    <name type="scientific">Mannheimia cairinae</name>
    <dbReference type="NCBI Taxonomy" id="3025936"/>
    <lineage>
        <taxon>Bacteria</taxon>
        <taxon>Pseudomonadati</taxon>
        <taxon>Pseudomonadota</taxon>
        <taxon>Gammaproteobacteria</taxon>
        <taxon>Pasteurellales</taxon>
        <taxon>Pasteurellaceae</taxon>
        <taxon>Mannheimia</taxon>
    </lineage>
</organism>
<evidence type="ECO:0000313" key="4">
    <source>
        <dbReference type="Proteomes" id="UP001221909"/>
    </source>
</evidence>
<reference evidence="3 4" key="1">
    <citation type="submission" date="2023-02" db="EMBL/GenBank/DDBJ databases">
        <title>Mannheimia cairiniae sp. nov., a novel species of Mannheimia obtained from moscovy ducks (Cairina moschata) and reclassification of Mannheimia ovis as heterotypic synonym of Mannheimia pernigra.</title>
        <authorList>
            <person name="Christensen H."/>
        </authorList>
    </citation>
    <scope>NUCLEOTIDE SEQUENCE [LARGE SCALE GENOMIC DNA]</scope>
    <source>
        <strain evidence="3 4">AT1</strain>
    </source>
</reference>
<evidence type="ECO:0000256" key="1">
    <source>
        <dbReference type="SAM" id="Coils"/>
    </source>
</evidence>
<comment type="caution">
    <text evidence="3">The sequence shown here is derived from an EMBL/GenBank/DDBJ whole genome shotgun (WGS) entry which is preliminary data.</text>
</comment>
<protein>
    <submittedName>
        <fullName evidence="3">Uncharacterized protein</fullName>
    </submittedName>
</protein>